<evidence type="ECO:0000256" key="10">
    <source>
        <dbReference type="SAM" id="Coils"/>
    </source>
</evidence>
<dbReference type="PROSITE" id="PS00411">
    <property type="entry name" value="KINESIN_MOTOR_1"/>
    <property type="match status" value="1"/>
</dbReference>
<evidence type="ECO:0000256" key="2">
    <source>
        <dbReference type="ARBA" id="ARBA00022741"/>
    </source>
</evidence>
<keyword evidence="6" id="KW-0963">Cytoplasm</keyword>
<dbReference type="PROSITE" id="PS50067">
    <property type="entry name" value="KINESIN_MOTOR_2"/>
    <property type="match status" value="1"/>
</dbReference>
<dbReference type="InterPro" id="IPR027417">
    <property type="entry name" value="P-loop_NTPase"/>
</dbReference>
<reference evidence="13 14" key="1">
    <citation type="submission" date="2019-09" db="EMBL/GenBank/DDBJ databases">
        <title>Bird 10,000 Genomes (B10K) Project - Family phase.</title>
        <authorList>
            <person name="Zhang G."/>
        </authorList>
    </citation>
    <scope>NUCLEOTIDE SEQUENCE [LARGE SCALE GENOMIC DNA]</scope>
    <source>
        <strain evidence="13">B10K-DU-001-44</strain>
        <tissue evidence="13">Muscle</tissue>
    </source>
</reference>
<feature type="coiled-coil region" evidence="10">
    <location>
        <begin position="1191"/>
        <end position="1479"/>
    </location>
</feature>
<dbReference type="GO" id="GO:0000280">
    <property type="term" value="P:nuclear division"/>
    <property type="evidence" value="ECO:0007669"/>
    <property type="project" value="UniProtKB-ARBA"/>
</dbReference>
<evidence type="ECO:0000259" key="12">
    <source>
        <dbReference type="PROSITE" id="PS50067"/>
    </source>
</evidence>
<dbReference type="PANTHER" id="PTHR47968">
    <property type="entry name" value="CENTROMERE PROTEIN E"/>
    <property type="match status" value="1"/>
</dbReference>
<dbReference type="GO" id="GO:0000779">
    <property type="term" value="C:condensed chromosome, centromeric region"/>
    <property type="evidence" value="ECO:0007669"/>
    <property type="project" value="UniProtKB-ARBA"/>
</dbReference>
<keyword evidence="4 10" id="KW-0175">Coiled coil</keyword>
<feature type="coiled-coil region" evidence="10">
    <location>
        <begin position="667"/>
        <end position="701"/>
    </location>
</feature>
<dbReference type="SMART" id="SM00129">
    <property type="entry name" value="KISc"/>
    <property type="match status" value="1"/>
</dbReference>
<feature type="coiled-coil region" evidence="10">
    <location>
        <begin position="1512"/>
        <end position="1585"/>
    </location>
</feature>
<evidence type="ECO:0000256" key="3">
    <source>
        <dbReference type="ARBA" id="ARBA00022840"/>
    </source>
</evidence>
<feature type="region of interest" description="Disordered" evidence="11">
    <location>
        <begin position="1063"/>
        <end position="1084"/>
    </location>
</feature>
<feature type="coiled-coil region" evidence="10">
    <location>
        <begin position="1683"/>
        <end position="1749"/>
    </location>
</feature>
<evidence type="ECO:0000256" key="6">
    <source>
        <dbReference type="ARBA" id="ARBA00023212"/>
    </source>
</evidence>
<evidence type="ECO:0000256" key="4">
    <source>
        <dbReference type="ARBA" id="ARBA00023054"/>
    </source>
</evidence>
<keyword evidence="3 9" id="KW-0067">ATP-binding</keyword>
<evidence type="ECO:0000256" key="5">
    <source>
        <dbReference type="ARBA" id="ARBA00023175"/>
    </source>
</evidence>
<feature type="coiled-coil region" evidence="10">
    <location>
        <begin position="1087"/>
        <end position="1163"/>
    </location>
</feature>
<feature type="region of interest" description="Disordered" evidence="11">
    <location>
        <begin position="2132"/>
        <end position="2173"/>
    </location>
</feature>
<dbReference type="GO" id="GO:0005874">
    <property type="term" value="C:microtubule"/>
    <property type="evidence" value="ECO:0007669"/>
    <property type="project" value="TreeGrafter"/>
</dbReference>
<keyword evidence="14" id="KW-1185">Reference proteome</keyword>
<feature type="coiled-coil region" evidence="10">
    <location>
        <begin position="346"/>
        <end position="390"/>
    </location>
</feature>
<keyword evidence="6" id="KW-0206">Cytoskeleton</keyword>
<comment type="similarity">
    <text evidence="9">Belongs to the TRAFAC class myosin-kinesin ATPase superfamily. Kinesin family.</text>
</comment>
<dbReference type="GO" id="GO:0008017">
    <property type="term" value="F:microtubule binding"/>
    <property type="evidence" value="ECO:0007669"/>
    <property type="project" value="InterPro"/>
</dbReference>
<dbReference type="Gene3D" id="3.40.850.10">
    <property type="entry name" value="Kinesin motor domain"/>
    <property type="match status" value="1"/>
</dbReference>
<dbReference type="EMBL" id="VXAT01014645">
    <property type="protein sequence ID" value="NXL08198.1"/>
    <property type="molecule type" value="Genomic_DNA"/>
</dbReference>
<protein>
    <recommendedName>
        <fullName evidence="7">Centromere-associated protein E</fullName>
    </recommendedName>
    <alternativeName>
        <fullName evidence="8">Centromere protein E</fullName>
    </alternativeName>
</protein>
<dbReference type="GO" id="GO:0008608">
    <property type="term" value="P:attachment of spindle microtubules to kinetochore"/>
    <property type="evidence" value="ECO:0007669"/>
    <property type="project" value="UniProtKB-ARBA"/>
</dbReference>
<keyword evidence="2 9" id="KW-0547">Nucleotide-binding</keyword>
<evidence type="ECO:0000256" key="1">
    <source>
        <dbReference type="ARBA" id="ARBA00004245"/>
    </source>
</evidence>
<dbReference type="GO" id="GO:0043515">
    <property type="term" value="F:kinetochore binding"/>
    <property type="evidence" value="ECO:0007669"/>
    <property type="project" value="UniProtKB-ARBA"/>
</dbReference>
<evidence type="ECO:0000313" key="14">
    <source>
        <dbReference type="Proteomes" id="UP000574277"/>
    </source>
</evidence>
<dbReference type="CDD" id="cd01374">
    <property type="entry name" value="KISc_CENP_E"/>
    <property type="match status" value="1"/>
</dbReference>
<dbReference type="GO" id="GO:0000278">
    <property type="term" value="P:mitotic cell cycle"/>
    <property type="evidence" value="ECO:0007669"/>
    <property type="project" value="TreeGrafter"/>
</dbReference>
<feature type="binding site" evidence="9">
    <location>
        <begin position="86"/>
        <end position="93"/>
    </location>
    <ligand>
        <name>ATP</name>
        <dbReference type="ChEBI" id="CHEBI:30616"/>
    </ligand>
</feature>
<dbReference type="GO" id="GO:0003777">
    <property type="term" value="F:microtubule motor activity"/>
    <property type="evidence" value="ECO:0007669"/>
    <property type="project" value="InterPro"/>
</dbReference>
<gene>
    <name evidence="13" type="primary">Cenpe</name>
    <name evidence="13" type="ORF">MESCAY_R04966</name>
</gene>
<dbReference type="GO" id="GO:0005524">
    <property type="term" value="F:ATP binding"/>
    <property type="evidence" value="ECO:0007669"/>
    <property type="project" value="UniProtKB-UniRule"/>
</dbReference>
<dbReference type="InterPro" id="IPR036961">
    <property type="entry name" value="Kinesin_motor_dom_sf"/>
</dbReference>
<evidence type="ECO:0000256" key="8">
    <source>
        <dbReference type="ARBA" id="ARBA00081766"/>
    </source>
</evidence>
<feature type="non-terminal residue" evidence="13">
    <location>
        <position position="1"/>
    </location>
</feature>
<feature type="non-terminal residue" evidence="13">
    <location>
        <position position="2231"/>
    </location>
</feature>
<evidence type="ECO:0000256" key="9">
    <source>
        <dbReference type="PROSITE-ProRule" id="PRU00283"/>
    </source>
</evidence>
<dbReference type="GO" id="GO:0007018">
    <property type="term" value="P:microtubule-based movement"/>
    <property type="evidence" value="ECO:0007669"/>
    <property type="project" value="InterPro"/>
</dbReference>
<dbReference type="FunFam" id="3.40.850.10:FF:000026">
    <property type="entry name" value="Centromere-associated protein E"/>
    <property type="match status" value="1"/>
</dbReference>
<organism evidence="13 14">
    <name type="scientific">Mesembrinibis cayennensis</name>
    <dbReference type="NCBI Taxonomy" id="1118748"/>
    <lineage>
        <taxon>Eukaryota</taxon>
        <taxon>Metazoa</taxon>
        <taxon>Chordata</taxon>
        <taxon>Craniata</taxon>
        <taxon>Vertebrata</taxon>
        <taxon>Euteleostomi</taxon>
        <taxon>Archelosauria</taxon>
        <taxon>Archosauria</taxon>
        <taxon>Dinosauria</taxon>
        <taxon>Saurischia</taxon>
        <taxon>Theropoda</taxon>
        <taxon>Coelurosauria</taxon>
        <taxon>Aves</taxon>
        <taxon>Neognathae</taxon>
        <taxon>Neoaves</taxon>
        <taxon>Aequornithes</taxon>
        <taxon>Pelecaniformes</taxon>
        <taxon>Threskiornithidae</taxon>
        <taxon>Mesembrinibis</taxon>
    </lineage>
</organism>
<sequence length="2231" mass="258634">MAEEGAVTVCVRVRPLIARENALEDKVSLHWKSENNTISEVNGTKVFSYDRVFHSSDNTQQLYEGVAVPIIQSAVQGYNGTIFAYGQTASGKTYTMMGNEDSVGIIPKAIQHVFKIICEIPDREFLLRVSYMEIYNETITDLLCDSRKKKPLGIREDVNRNTYVEDLIEEVVVAPEQVMEWIRKGEKNRHYGETKMNEHSSRSHTIFRMIIESRERSDPANANCDGAVMVSHLNLVDLAGSERASQTGSEGVRLKEGCNINRSLFILGQVIKKLCDDPSGFINYRDSKLTRILQNSLGGNAKTVIICTITPVSFDETLSTLQFANTAKRMKNTPKVNEVLDDDALLKRYRKEILDLKKQLEEVSSKTQIHAMEKDQLAQLLEEKNSLQKVQEDRIRNLTEMLVTSASFSSKQNAKAKRRRRVTWAPGKINQANVSYFEDFEKPMLTETKKMKMSLSALPDMEDSILENSEHDNQCLMAPDQILDVEWTAGPNMNWTQRDFEESVQLCEVLALEKDIAVNEVNVLQANFNNLVLENEQLKLEINEMKEKLKEKIEMDEFEALEKQTQKDHEIQLMHEITNLKNLVSNAEVYNEELEAEINSKLEQLKEKENKIKILQNRVEDLQKAGAEKKDASFSVGDSDKLIEEIQQLNKSLFDSETIALDAKKESAFLRTENLELKEKMNELLNNYKQMQKDVEFYQSQIEAGKASYKKMQADLQKELQSVFQENTRLTSLMEGKVPKDLLSLVELEKKAADLKGELEKALKENALLQKQVDEMSEFQSLPNTVEIQQKEILEKCEELHLLKLEREKLLSEVADHEIRLKHMTEEIGKSKDNLADAQLKYVKSDQEYVALKQLHEELEQKYIAASENNEQMKLQIDTLSKEAQESKTTLDEVKLELSSKMKELEEKTAEHKQLLEVREDFIRTQQKLKEMEQLKEQEKIMELRLEAKDSEIQAVLQQLTECQEEIKTLTQERDYLKQKEESLQAETDQLKEDIKDTVSMNILAHEELRNTQSSLKQSQDAIKNLEKNISEKESQILSVEETLGKTIKELETRISQMEEIKPITSERDQLAEEKSENNNGRESDQLQVLKEQIFFLTQENNSLQDKLDSLHLKKEEYGDGTLIPQIQEKSVEQELFLLREELSQAQRKLHEMEEVKASECQRESEKMERSDFIPKLHDYQDVSTLTERGDDDLKMQLENLQNERDQLRKTIQETISMNLEMQEELRCARNSLGQHQETIVELKGSISEKENQLLKAQEALKKTTDELQQKLTEVTENLTHISSEYDKLLTEKEQIERTMNEHICQQLEKITLLNQEKDELQQMVEMCKAERDQLEADCRESKERSLKVLTEMENLQEELRHQKEQADIQKNMLANEEEKLQNVEEKLNEEINKLKEKVVQLNEDLNLVTKERYQLLGELKEKTESESGKLQQLEKQCDLLARERDQLQEMLEGIRAEKNKLEINLQESFDKILETEKELKWQQELLSNEKIKAEEREENFLKVQRRSEILEDSLTNKIQQLTEMLNSVSCEKDQLLAERTSHSFQLKEQIASINREKDELQKLLQDVTSERDQLKTELQKNSEMFGETNAKLECALDQLKQRNLNDMSIQVNPLDNAEQMADDSLKEKTLKIKELLEKFPNMGKRYECLSTVSLNLKNELNSQKALIAVILTQLSSEQSKQVKRLQTENEKINSHLQSLLNKLKFLFGRVCSKKREYHTTVNKYEMELLEEKRKQDQLRAQIQCLRKTYLNQNEVSSQELNTSEMLQSLHLDAESILKDVSEMESELLCIEAKLQQEESARKETAQFWEACSGTHCDAEELKEELKKDNERLLQVINFWTPKVKILLQLSSELDTRTANYCKNADVESKQRKEKSEELLQELNTLKEQLAPGGSASLALEEENYRLHNKLKTAEQDMKAMEVKIQKLENVINEVGKNVKEKDDRINKLQAQIRIKTETSELTQLQAKLNETEKCLSTALTENQSLQAKLDKGAELYKEEIDHLKTQLVKYDMERMKQSNSFEMKLANYKALAEHQEQQLRKLKEELRRAQQEQDVTVVLEKEAPRQSQIPLTCGGGSGIVQSTQILVLKSEQAKLQKENLHLKKQNDLLLSNELQLKEELRKWKERALKWKERSSREVTREPVPRSPRKTVPYSLKEQMPSPSKESVSQEIVTQDISKPLPLTCPTNFFDNSSLGTLTDTRPAGIEPTEEHLKQWFGTSEKDKVPDCTTQ</sequence>
<dbReference type="InterPro" id="IPR019821">
    <property type="entry name" value="Kinesin_motor_CS"/>
</dbReference>
<feature type="coiled-coil region" evidence="10">
    <location>
        <begin position="521"/>
        <end position="632"/>
    </location>
</feature>
<dbReference type="PRINTS" id="PR00380">
    <property type="entry name" value="KINESINHEAVY"/>
</dbReference>
<evidence type="ECO:0000256" key="7">
    <source>
        <dbReference type="ARBA" id="ARBA00070169"/>
    </source>
</evidence>
<dbReference type="GO" id="GO:0140694">
    <property type="term" value="P:membraneless organelle assembly"/>
    <property type="evidence" value="ECO:0007669"/>
    <property type="project" value="UniProtKB-ARBA"/>
</dbReference>
<dbReference type="GO" id="GO:0030071">
    <property type="term" value="P:regulation of mitotic metaphase/anaphase transition"/>
    <property type="evidence" value="ECO:0007669"/>
    <property type="project" value="UniProtKB-ARBA"/>
</dbReference>
<accession>A0A7L0PTV8</accession>
<feature type="coiled-coil region" evidence="10">
    <location>
        <begin position="745"/>
        <end position="1061"/>
    </location>
</feature>
<evidence type="ECO:0000313" key="13">
    <source>
        <dbReference type="EMBL" id="NXL08198.1"/>
    </source>
</evidence>
<dbReference type="GO" id="GO:0007051">
    <property type="term" value="P:spindle organization"/>
    <property type="evidence" value="ECO:0007669"/>
    <property type="project" value="UniProtKB-ARBA"/>
</dbReference>
<dbReference type="InterPro" id="IPR027640">
    <property type="entry name" value="Kinesin-like_fam"/>
</dbReference>
<dbReference type="InterPro" id="IPR001752">
    <property type="entry name" value="Kinesin_motor_dom"/>
</dbReference>
<proteinExistence type="inferred from homology"/>
<keyword evidence="5 9" id="KW-0505">Motor protein</keyword>
<feature type="compositionally biased region" description="Basic and acidic residues" evidence="11">
    <location>
        <begin position="2132"/>
        <end position="2144"/>
    </location>
</feature>
<evidence type="ECO:0000256" key="11">
    <source>
        <dbReference type="SAM" id="MobiDB-lite"/>
    </source>
</evidence>
<dbReference type="Proteomes" id="UP000574277">
    <property type="component" value="Unassembled WGS sequence"/>
</dbReference>
<feature type="domain" description="Kinesin motor" evidence="12">
    <location>
        <begin position="6"/>
        <end position="330"/>
    </location>
</feature>
<dbReference type="PANTHER" id="PTHR47968:SF75">
    <property type="entry name" value="CENTROMERE-ASSOCIATED PROTEIN E"/>
    <property type="match status" value="1"/>
</dbReference>
<feature type="compositionally biased region" description="Polar residues" evidence="11">
    <location>
        <begin position="2161"/>
        <end position="2173"/>
    </location>
</feature>
<dbReference type="Pfam" id="PF00225">
    <property type="entry name" value="Kinesin"/>
    <property type="match status" value="1"/>
</dbReference>
<name>A0A7L0PTV8_9AVES</name>
<dbReference type="SUPFAM" id="SSF52540">
    <property type="entry name" value="P-loop containing nucleoside triphosphate hydrolases"/>
    <property type="match status" value="1"/>
</dbReference>
<comment type="subcellular location">
    <subcellularLocation>
        <location evidence="1">Cytoplasm</location>
        <location evidence="1">Cytoskeleton</location>
    </subcellularLocation>
</comment>
<feature type="coiled-coil region" evidence="10">
    <location>
        <begin position="1869"/>
        <end position="2053"/>
    </location>
</feature>
<comment type="caution">
    <text evidence="13">The sequence shown here is derived from an EMBL/GenBank/DDBJ whole genome shotgun (WGS) entry which is preliminary data.</text>
</comment>